<dbReference type="Proteomes" id="UP000612746">
    <property type="component" value="Unassembled WGS sequence"/>
</dbReference>
<reference evidence="3" key="1">
    <citation type="submission" date="2020-12" db="EMBL/GenBank/DDBJ databases">
        <title>Metabolic potential, ecology and presence of endohyphal bacteria is reflected in genomic diversity of Mucoromycotina.</title>
        <authorList>
            <person name="Muszewska A."/>
            <person name="Okrasinska A."/>
            <person name="Steczkiewicz K."/>
            <person name="Drgas O."/>
            <person name="Orlowska M."/>
            <person name="Perlinska-Lenart U."/>
            <person name="Aleksandrzak-Piekarczyk T."/>
            <person name="Szatraj K."/>
            <person name="Zielenkiewicz U."/>
            <person name="Pilsyk S."/>
            <person name="Malc E."/>
            <person name="Mieczkowski P."/>
            <person name="Kruszewska J.S."/>
            <person name="Biernat P."/>
            <person name="Pawlowska J."/>
        </authorList>
    </citation>
    <scope>NUCLEOTIDE SEQUENCE</scope>
    <source>
        <strain evidence="3">WA0000051536</strain>
    </source>
</reference>
<proteinExistence type="predicted"/>
<evidence type="ECO:0000256" key="1">
    <source>
        <dbReference type="SAM" id="SignalP"/>
    </source>
</evidence>
<feature type="chain" id="PRO_5034576313" description="DUF7137 domain-containing protein" evidence="1">
    <location>
        <begin position="16"/>
        <end position="240"/>
    </location>
</feature>
<dbReference type="PANTHER" id="PTHR42028:SF1">
    <property type="entry name" value="YALI0E30657P"/>
    <property type="match status" value="1"/>
</dbReference>
<keyword evidence="1" id="KW-0732">Signal</keyword>
<dbReference type="InterPro" id="IPR055561">
    <property type="entry name" value="DUF7137"/>
</dbReference>
<comment type="caution">
    <text evidence="3">The sequence shown here is derived from an EMBL/GenBank/DDBJ whole genome shotgun (WGS) entry which is preliminary data.</text>
</comment>
<feature type="signal peptide" evidence="1">
    <location>
        <begin position="1"/>
        <end position="15"/>
    </location>
</feature>
<protein>
    <recommendedName>
        <fullName evidence="2">DUF7137 domain-containing protein</fullName>
    </recommendedName>
</protein>
<dbReference type="AlphaFoldDB" id="A0A8H7PWH1"/>
<keyword evidence="4" id="KW-1185">Reference proteome</keyword>
<dbReference type="Pfam" id="PF23585">
    <property type="entry name" value="DUF7137"/>
    <property type="match status" value="1"/>
</dbReference>
<evidence type="ECO:0000313" key="4">
    <source>
        <dbReference type="Proteomes" id="UP000612746"/>
    </source>
</evidence>
<dbReference type="OrthoDB" id="2435509at2759"/>
<organism evidence="3 4">
    <name type="scientific">Umbelopsis vinacea</name>
    <dbReference type="NCBI Taxonomy" id="44442"/>
    <lineage>
        <taxon>Eukaryota</taxon>
        <taxon>Fungi</taxon>
        <taxon>Fungi incertae sedis</taxon>
        <taxon>Mucoromycota</taxon>
        <taxon>Mucoromycotina</taxon>
        <taxon>Umbelopsidomycetes</taxon>
        <taxon>Umbelopsidales</taxon>
        <taxon>Umbelopsidaceae</taxon>
        <taxon>Umbelopsis</taxon>
    </lineage>
</organism>
<gene>
    <name evidence="3" type="ORF">INT44_003761</name>
</gene>
<name>A0A8H7PWH1_9FUNG</name>
<accession>A0A8H7PWH1</accession>
<dbReference type="EMBL" id="JAEPRA010000009">
    <property type="protein sequence ID" value="KAG2180754.1"/>
    <property type="molecule type" value="Genomic_DNA"/>
</dbReference>
<evidence type="ECO:0000313" key="3">
    <source>
        <dbReference type="EMBL" id="KAG2180754.1"/>
    </source>
</evidence>
<evidence type="ECO:0000259" key="2">
    <source>
        <dbReference type="Pfam" id="PF23585"/>
    </source>
</evidence>
<feature type="domain" description="DUF7137" evidence="2">
    <location>
        <begin position="78"/>
        <end position="208"/>
    </location>
</feature>
<dbReference type="PANTHER" id="PTHR42028">
    <property type="entry name" value="CHROMOSOME 1, WHOLE GENOME SHOTGUN SEQUENCE"/>
    <property type="match status" value="1"/>
</dbReference>
<sequence>MYIWILLAWAWMVAGQRLAADEGLDCFGRSAIQAGSGQVAPTTTTTTTAINTGADAVTNTDQSSPTQTGAASVKVNGPPAYITWMTPLPNAAYPPLYKIGASIVTMEWSVDMNALQIIPSNLTVAIVSPQKETIIAAELPGFATSATWNLMALTKPLMVGFFTVSIYDQRGPAAIPSPGQLMPDSRLTLGLYSAESYIPRTDSRFCPTCFHNSGPPIELRTYYIIIGTSIATAVAFCAMM</sequence>